<sequence>MAALGESSSSPATVKTKPFIVRVKPKVSQEPFDALWLEINEHTSRALTFEDLLERSLSPYFDLSSSASFEESRTKRVLVQHVETISGSECTKDALLTFLDLVVNVSLSFLWSIHMFVYLAIV</sequence>
<comment type="caution">
    <text evidence="1">The sequence shown here is derived from an EMBL/GenBank/DDBJ whole genome shotgun (WGS) entry which is preliminary data.</text>
</comment>
<keyword evidence="2" id="KW-1185">Reference proteome</keyword>
<protein>
    <submittedName>
        <fullName evidence="1">Uncharacterized protein</fullName>
    </submittedName>
</protein>
<name>A0ACB7VTG3_DIOAL</name>
<gene>
    <name evidence="1" type="ORF">IHE45_07G104100</name>
</gene>
<reference evidence="2" key="1">
    <citation type="journal article" date="2022" name="Nat. Commun.">
        <title>Chromosome evolution and the genetic basis of agronomically important traits in greater yam.</title>
        <authorList>
            <person name="Bredeson J.V."/>
            <person name="Lyons J.B."/>
            <person name="Oniyinde I.O."/>
            <person name="Okereke N.R."/>
            <person name="Kolade O."/>
            <person name="Nnabue I."/>
            <person name="Nwadili C.O."/>
            <person name="Hribova E."/>
            <person name="Parker M."/>
            <person name="Nwogha J."/>
            <person name="Shu S."/>
            <person name="Carlson J."/>
            <person name="Kariba R."/>
            <person name="Muthemba S."/>
            <person name="Knop K."/>
            <person name="Barton G.J."/>
            <person name="Sherwood A.V."/>
            <person name="Lopez-Montes A."/>
            <person name="Asiedu R."/>
            <person name="Jamnadass R."/>
            <person name="Muchugi A."/>
            <person name="Goodstein D."/>
            <person name="Egesi C.N."/>
            <person name="Featherston J."/>
            <person name="Asfaw A."/>
            <person name="Simpson G.G."/>
            <person name="Dolezel J."/>
            <person name="Hendre P.S."/>
            <person name="Van Deynze A."/>
            <person name="Kumar P.L."/>
            <person name="Obidiegwu J.E."/>
            <person name="Bhattacharjee R."/>
            <person name="Rokhsar D.S."/>
        </authorList>
    </citation>
    <scope>NUCLEOTIDE SEQUENCE [LARGE SCALE GENOMIC DNA]</scope>
    <source>
        <strain evidence="2">cv. TDa95/00328</strain>
    </source>
</reference>
<dbReference type="Proteomes" id="UP000827976">
    <property type="component" value="Chromosome 7"/>
</dbReference>
<proteinExistence type="predicted"/>
<evidence type="ECO:0000313" key="1">
    <source>
        <dbReference type="EMBL" id="KAH7677751.1"/>
    </source>
</evidence>
<dbReference type="EMBL" id="CM037017">
    <property type="protein sequence ID" value="KAH7677751.1"/>
    <property type="molecule type" value="Genomic_DNA"/>
</dbReference>
<organism evidence="1 2">
    <name type="scientific">Dioscorea alata</name>
    <name type="common">Purple yam</name>
    <dbReference type="NCBI Taxonomy" id="55571"/>
    <lineage>
        <taxon>Eukaryota</taxon>
        <taxon>Viridiplantae</taxon>
        <taxon>Streptophyta</taxon>
        <taxon>Embryophyta</taxon>
        <taxon>Tracheophyta</taxon>
        <taxon>Spermatophyta</taxon>
        <taxon>Magnoliopsida</taxon>
        <taxon>Liliopsida</taxon>
        <taxon>Dioscoreales</taxon>
        <taxon>Dioscoreaceae</taxon>
        <taxon>Dioscorea</taxon>
    </lineage>
</organism>
<accession>A0ACB7VTG3</accession>
<evidence type="ECO:0000313" key="2">
    <source>
        <dbReference type="Proteomes" id="UP000827976"/>
    </source>
</evidence>